<reference evidence="1 2" key="1">
    <citation type="submission" date="2008-07" db="EMBL/GenBank/DDBJ databases">
        <authorList>
            <person name="El-Sayed N."/>
            <person name="Caler E."/>
            <person name="Inman J."/>
            <person name="Amedeo P."/>
            <person name="Hass B."/>
            <person name="Wortman J."/>
        </authorList>
    </citation>
    <scope>NUCLEOTIDE SEQUENCE [LARGE SCALE GENOMIC DNA]</scope>
    <source>
        <strain evidence="2">ATCC 50983 / TXsc</strain>
    </source>
</reference>
<protein>
    <submittedName>
        <fullName evidence="1">Uncharacterized protein</fullName>
    </submittedName>
</protein>
<dbReference type="AlphaFoldDB" id="C5KGH7"/>
<dbReference type="EMBL" id="GG672918">
    <property type="protein sequence ID" value="EER16533.1"/>
    <property type="molecule type" value="Genomic_DNA"/>
</dbReference>
<dbReference type="InParanoid" id="C5KGH7"/>
<organism evidence="2">
    <name type="scientific">Perkinsus marinus (strain ATCC 50983 / TXsc)</name>
    <dbReference type="NCBI Taxonomy" id="423536"/>
    <lineage>
        <taxon>Eukaryota</taxon>
        <taxon>Sar</taxon>
        <taxon>Alveolata</taxon>
        <taxon>Perkinsozoa</taxon>
        <taxon>Perkinsea</taxon>
        <taxon>Perkinsida</taxon>
        <taxon>Perkinsidae</taxon>
        <taxon>Perkinsus</taxon>
    </lineage>
</organism>
<proteinExistence type="predicted"/>
<sequence>MPILYYQPCIEIVGKLGIDHRADIMEKQLKANIDVSCCPLLLRIANVRAGRLRRIKERLKYLQDGVIDPFGSKEVQLGGIQGRDQGLGMNRLYRLTIGVVDTVCMSGIK</sequence>
<dbReference type="Proteomes" id="UP000007800">
    <property type="component" value="Unassembled WGS sequence"/>
</dbReference>
<evidence type="ECO:0000313" key="2">
    <source>
        <dbReference type="Proteomes" id="UP000007800"/>
    </source>
</evidence>
<evidence type="ECO:0000313" key="1">
    <source>
        <dbReference type="EMBL" id="EER16533.1"/>
    </source>
</evidence>
<keyword evidence="2" id="KW-1185">Reference proteome</keyword>
<dbReference type="GeneID" id="9063607"/>
<accession>C5KGH7</accession>
<name>C5KGH7_PERM5</name>
<dbReference type="RefSeq" id="XP_002784737.1">
    <property type="nucleotide sequence ID" value="XM_002784691.1"/>
</dbReference>
<gene>
    <name evidence="1" type="ORF">Pmar_PMAR021132</name>
</gene>